<comment type="caution">
    <text evidence="7">The sequence shown here is derived from an EMBL/GenBank/DDBJ whole genome shotgun (WGS) entry which is preliminary data.</text>
</comment>
<keyword evidence="3 6" id="KW-1133">Transmembrane helix</keyword>
<dbReference type="PANTHER" id="PTHR16521">
    <property type="entry name" value="TYPE-1 ANGIOTENSIN II RECEPTOR-ASSOCIATED PROTEIN"/>
    <property type="match status" value="1"/>
</dbReference>
<comment type="subcellular location">
    <subcellularLocation>
        <location evidence="1">Membrane</location>
        <topology evidence="1">Multi-pass membrane protein</topology>
    </subcellularLocation>
</comment>
<gene>
    <name evidence="7" type="ORF">Pcinc_028355</name>
</gene>
<dbReference type="GO" id="GO:0005886">
    <property type="term" value="C:plasma membrane"/>
    <property type="evidence" value="ECO:0007669"/>
    <property type="project" value="TreeGrafter"/>
</dbReference>
<dbReference type="GO" id="GO:0038166">
    <property type="term" value="P:angiotensin-activated signaling pathway"/>
    <property type="evidence" value="ECO:0007669"/>
    <property type="project" value="InterPro"/>
</dbReference>
<feature type="transmembrane region" description="Helical" evidence="6">
    <location>
        <begin position="57"/>
        <end position="78"/>
    </location>
</feature>
<dbReference type="SMART" id="SM00805">
    <property type="entry name" value="AGTRAP"/>
    <property type="match status" value="1"/>
</dbReference>
<dbReference type="Pfam" id="PF06396">
    <property type="entry name" value="AGTRAP"/>
    <property type="match status" value="1"/>
</dbReference>
<evidence type="ECO:0000256" key="6">
    <source>
        <dbReference type="SAM" id="Phobius"/>
    </source>
</evidence>
<protein>
    <recommendedName>
        <fullName evidence="9">Type-1 angiotensin II receptor-associated protein</fullName>
    </recommendedName>
</protein>
<evidence type="ECO:0000313" key="7">
    <source>
        <dbReference type="EMBL" id="KAK3866098.1"/>
    </source>
</evidence>
<evidence type="ECO:0000256" key="2">
    <source>
        <dbReference type="ARBA" id="ARBA00022692"/>
    </source>
</evidence>
<proteinExistence type="predicted"/>
<feature type="transmembrane region" description="Helical" evidence="6">
    <location>
        <begin position="90"/>
        <end position="108"/>
    </location>
</feature>
<keyword evidence="8" id="KW-1185">Reference proteome</keyword>
<keyword evidence="4 6" id="KW-0472">Membrane</keyword>
<organism evidence="7 8">
    <name type="scientific">Petrolisthes cinctipes</name>
    <name type="common">Flat porcelain crab</name>
    <dbReference type="NCBI Taxonomy" id="88211"/>
    <lineage>
        <taxon>Eukaryota</taxon>
        <taxon>Metazoa</taxon>
        <taxon>Ecdysozoa</taxon>
        <taxon>Arthropoda</taxon>
        <taxon>Crustacea</taxon>
        <taxon>Multicrustacea</taxon>
        <taxon>Malacostraca</taxon>
        <taxon>Eumalacostraca</taxon>
        <taxon>Eucarida</taxon>
        <taxon>Decapoda</taxon>
        <taxon>Pleocyemata</taxon>
        <taxon>Anomura</taxon>
        <taxon>Galatheoidea</taxon>
        <taxon>Porcellanidae</taxon>
        <taxon>Petrolisthes</taxon>
    </lineage>
</organism>
<dbReference type="EMBL" id="JAWQEG010003466">
    <property type="protein sequence ID" value="KAK3866098.1"/>
    <property type="molecule type" value="Genomic_DNA"/>
</dbReference>
<evidence type="ECO:0000256" key="4">
    <source>
        <dbReference type="ARBA" id="ARBA00023136"/>
    </source>
</evidence>
<evidence type="ECO:0000256" key="5">
    <source>
        <dbReference type="SAM" id="MobiDB-lite"/>
    </source>
</evidence>
<accession>A0AAE1F2J3</accession>
<evidence type="ECO:0000256" key="1">
    <source>
        <dbReference type="ARBA" id="ARBA00004141"/>
    </source>
</evidence>
<sequence length="171" mass="19115">MPSTSLTLRGIFLAHLILTVWSNFSGCLTVTFTYYNSAFLFLVLWSLLHRECDEAPFLGLALNLSCIMFDVMTLALAWPTDLTGVKRFGVAMAFVNLLLRPVTSYFLYRVWQDRAGSYGNFGLPSGFDRILGGPRRSPYEDIDQQPQTNTQTGGEPENTSTPLPSEPLFTT</sequence>
<evidence type="ECO:0000256" key="3">
    <source>
        <dbReference type="ARBA" id="ARBA00022989"/>
    </source>
</evidence>
<dbReference type="InterPro" id="IPR009436">
    <property type="entry name" value="AGTRAP"/>
</dbReference>
<evidence type="ECO:0000313" key="8">
    <source>
        <dbReference type="Proteomes" id="UP001286313"/>
    </source>
</evidence>
<dbReference type="Proteomes" id="UP001286313">
    <property type="component" value="Unassembled WGS sequence"/>
</dbReference>
<reference evidence="7" key="1">
    <citation type="submission" date="2023-10" db="EMBL/GenBank/DDBJ databases">
        <title>Genome assemblies of two species of porcelain crab, Petrolisthes cinctipes and Petrolisthes manimaculis (Anomura: Porcellanidae).</title>
        <authorList>
            <person name="Angst P."/>
        </authorList>
    </citation>
    <scope>NUCLEOTIDE SEQUENCE</scope>
    <source>
        <strain evidence="7">PB745_01</strain>
        <tissue evidence="7">Gill</tissue>
    </source>
</reference>
<feature type="region of interest" description="Disordered" evidence="5">
    <location>
        <begin position="133"/>
        <end position="171"/>
    </location>
</feature>
<feature type="compositionally biased region" description="Polar residues" evidence="5">
    <location>
        <begin position="144"/>
        <end position="171"/>
    </location>
</feature>
<evidence type="ECO:0008006" key="9">
    <source>
        <dbReference type="Google" id="ProtNLM"/>
    </source>
</evidence>
<keyword evidence="2 6" id="KW-0812">Transmembrane</keyword>
<name>A0AAE1F2J3_PETCI</name>
<dbReference type="AlphaFoldDB" id="A0AAE1F2J3"/>
<dbReference type="PANTHER" id="PTHR16521:SF3">
    <property type="entry name" value="TYPE-1 ANGIOTENSIN II RECEPTOR-ASSOCIATED PROTEIN"/>
    <property type="match status" value="1"/>
</dbReference>
<feature type="transmembrane region" description="Helical" evidence="6">
    <location>
        <begin position="12"/>
        <end position="45"/>
    </location>
</feature>